<keyword evidence="4" id="KW-0236">DNA replication inhibitor</keyword>
<dbReference type="InterPro" id="IPR012923">
    <property type="entry name" value="Csm3"/>
</dbReference>
<feature type="compositionally biased region" description="Low complexity" evidence="8">
    <location>
        <begin position="274"/>
        <end position="283"/>
    </location>
</feature>
<dbReference type="Pfam" id="PF07962">
    <property type="entry name" value="Swi3"/>
    <property type="match status" value="1"/>
</dbReference>
<feature type="compositionally biased region" description="Acidic residues" evidence="8">
    <location>
        <begin position="242"/>
        <end position="252"/>
    </location>
</feature>
<evidence type="ECO:0000313" key="11">
    <source>
        <dbReference type="Proteomes" id="UP001341245"/>
    </source>
</evidence>
<reference evidence="10 11" key="1">
    <citation type="submission" date="2023-11" db="EMBL/GenBank/DDBJ databases">
        <title>Draft genome sequence and annotation of the polyextremotolerant black yeast-like fungus Aureobasidium pullulans NRRL 62042.</title>
        <authorList>
            <person name="Dielentheis-Frenken M.R.E."/>
            <person name="Wibberg D."/>
            <person name="Blank L.M."/>
            <person name="Tiso T."/>
        </authorList>
    </citation>
    <scope>NUCLEOTIDE SEQUENCE [LARGE SCALE GENOMIC DNA]</scope>
    <source>
        <strain evidence="10 11">NRRL 62042</strain>
    </source>
</reference>
<dbReference type="Proteomes" id="UP001341245">
    <property type="component" value="Unassembled WGS sequence"/>
</dbReference>
<evidence type="ECO:0000256" key="1">
    <source>
        <dbReference type="ARBA" id="ARBA00004123"/>
    </source>
</evidence>
<evidence type="ECO:0000256" key="5">
    <source>
        <dbReference type="ARBA" id="ARBA00023242"/>
    </source>
</evidence>
<sequence length="301" mass="33636">MPAAVPSGVRPTVERDDDLDDIFNYDAGLSASFAQQQDDANNNNTTQDQHDVPVNIDEEVKVTKKRKPVAKLDEDRLLSQQGIPKLRKIAKDRIQIKGKGHEFSDMARLLNTYQLWLDDLFPKAKFMDGVSMIEKLGHKKRMQMMRREWIQEGKPKLSRDDDEEDFVIPDENAAPETNNIHDSEDHAELAPEAQSNGGAQGRDNHNPFGEEEPDEDELDALLAESEAAPLPTTKQNNTQPAEDQEPDEDELDALMAEDAMNDSGPKSLFGGPVSSTTATNTASRSRDEFDDDEEAMAGMNW</sequence>
<keyword evidence="3 7" id="KW-0227">DNA damage</keyword>
<feature type="compositionally biased region" description="Low complexity" evidence="8">
    <location>
        <begin position="220"/>
        <end position="231"/>
    </location>
</feature>
<keyword evidence="5 7" id="KW-0539">Nucleus</keyword>
<keyword evidence="11" id="KW-1185">Reference proteome</keyword>
<feature type="compositionally biased region" description="Acidic residues" evidence="8">
    <location>
        <begin position="209"/>
        <end position="219"/>
    </location>
</feature>
<evidence type="ECO:0000256" key="7">
    <source>
        <dbReference type="RuleBase" id="RU366049"/>
    </source>
</evidence>
<dbReference type="InterPro" id="IPR040038">
    <property type="entry name" value="TIPIN/Csm3/Swi3"/>
</dbReference>
<keyword evidence="6 7" id="KW-0131">Cell cycle</keyword>
<comment type="similarity">
    <text evidence="2 7">Belongs to the CSM3 family.</text>
</comment>
<evidence type="ECO:0000259" key="9">
    <source>
        <dbReference type="Pfam" id="PF07962"/>
    </source>
</evidence>
<dbReference type="EMBL" id="JASGXD010000009">
    <property type="protein sequence ID" value="KAK6003514.1"/>
    <property type="molecule type" value="Genomic_DNA"/>
</dbReference>
<evidence type="ECO:0000256" key="4">
    <source>
        <dbReference type="ARBA" id="ARBA00022880"/>
    </source>
</evidence>
<evidence type="ECO:0000256" key="3">
    <source>
        <dbReference type="ARBA" id="ARBA00022763"/>
    </source>
</evidence>
<evidence type="ECO:0000256" key="2">
    <source>
        <dbReference type="ARBA" id="ARBA00006075"/>
    </source>
</evidence>
<comment type="function">
    <text evidence="7">Plays an important role in the control of DNA replication and the maintenance of replication fork stability.</text>
</comment>
<evidence type="ECO:0000313" key="10">
    <source>
        <dbReference type="EMBL" id="KAK6003514.1"/>
    </source>
</evidence>
<name>A0ABR0TGE8_AURPU</name>
<protein>
    <recommendedName>
        <fullName evidence="7">Chromosome segregation in meiosis protein</fullName>
    </recommendedName>
</protein>
<proteinExistence type="inferred from homology"/>
<evidence type="ECO:0000256" key="8">
    <source>
        <dbReference type="SAM" id="MobiDB-lite"/>
    </source>
</evidence>
<gene>
    <name evidence="10" type="ORF">QM012_009285</name>
</gene>
<dbReference type="PANTHER" id="PTHR13220">
    <property type="entry name" value="TIMELESS INTERACTING-RELATED"/>
    <property type="match status" value="1"/>
</dbReference>
<comment type="subcellular location">
    <subcellularLocation>
        <location evidence="1 7">Nucleus</location>
    </subcellularLocation>
</comment>
<feature type="domain" description="Chromosome segregation in meiosis protein 3" evidence="9">
    <location>
        <begin position="71"/>
        <end position="153"/>
    </location>
</feature>
<comment type="caution">
    <text evidence="10">The sequence shown here is derived from an EMBL/GenBank/DDBJ whole genome shotgun (WGS) entry which is preliminary data.</text>
</comment>
<feature type="region of interest" description="Disordered" evidence="8">
    <location>
        <begin position="189"/>
        <end position="301"/>
    </location>
</feature>
<accession>A0ABR0TGE8</accession>
<dbReference type="PANTHER" id="PTHR13220:SF11">
    <property type="entry name" value="TIMELESS-INTERACTING PROTEIN"/>
    <property type="match status" value="1"/>
</dbReference>
<evidence type="ECO:0000256" key="6">
    <source>
        <dbReference type="ARBA" id="ARBA00023306"/>
    </source>
</evidence>
<organism evidence="10 11">
    <name type="scientific">Aureobasidium pullulans</name>
    <name type="common">Black yeast</name>
    <name type="synonym">Pullularia pullulans</name>
    <dbReference type="NCBI Taxonomy" id="5580"/>
    <lineage>
        <taxon>Eukaryota</taxon>
        <taxon>Fungi</taxon>
        <taxon>Dikarya</taxon>
        <taxon>Ascomycota</taxon>
        <taxon>Pezizomycotina</taxon>
        <taxon>Dothideomycetes</taxon>
        <taxon>Dothideomycetidae</taxon>
        <taxon>Dothideales</taxon>
        <taxon>Saccotheciaceae</taxon>
        <taxon>Aureobasidium</taxon>
    </lineage>
</organism>